<dbReference type="GO" id="GO:0004053">
    <property type="term" value="F:arginase activity"/>
    <property type="evidence" value="ECO:0007669"/>
    <property type="project" value="TreeGrafter"/>
</dbReference>
<dbReference type="InterPro" id="IPR023696">
    <property type="entry name" value="Ureohydrolase_dom_sf"/>
</dbReference>
<proteinExistence type="inferred from homology"/>
<dbReference type="Gene3D" id="3.40.800.10">
    <property type="entry name" value="Ureohydrolase domain"/>
    <property type="match status" value="1"/>
</dbReference>
<accession>A0A1G8AUA2</accession>
<dbReference type="AlphaFoldDB" id="A0A1G8AUA2"/>
<dbReference type="Pfam" id="PF00491">
    <property type="entry name" value="Arginase"/>
    <property type="match status" value="1"/>
</dbReference>
<evidence type="ECO:0000256" key="2">
    <source>
        <dbReference type="ARBA" id="ARBA00022801"/>
    </source>
</evidence>
<dbReference type="RefSeq" id="WP_093273603.1">
    <property type="nucleotide sequence ID" value="NZ_FNDD01000011.1"/>
</dbReference>
<dbReference type="EMBL" id="FNDD01000011">
    <property type="protein sequence ID" value="SDH24414.1"/>
    <property type="molecule type" value="Genomic_DNA"/>
</dbReference>
<dbReference type="GO" id="GO:0005829">
    <property type="term" value="C:cytosol"/>
    <property type="evidence" value="ECO:0007669"/>
    <property type="project" value="TreeGrafter"/>
</dbReference>
<dbReference type="SUPFAM" id="SSF52768">
    <property type="entry name" value="Arginase/deacetylase"/>
    <property type="match status" value="1"/>
</dbReference>
<dbReference type="InterPro" id="IPR006035">
    <property type="entry name" value="Ureohydrolase"/>
</dbReference>
<dbReference type="Proteomes" id="UP000198854">
    <property type="component" value="Unassembled WGS sequence"/>
</dbReference>
<keyword evidence="6" id="KW-1185">Reference proteome</keyword>
<comment type="similarity">
    <text evidence="4">Belongs to the arginase family.</text>
</comment>
<evidence type="ECO:0000313" key="5">
    <source>
        <dbReference type="EMBL" id="SDH24414.1"/>
    </source>
</evidence>
<dbReference type="GO" id="GO:0030145">
    <property type="term" value="F:manganese ion binding"/>
    <property type="evidence" value="ECO:0007669"/>
    <property type="project" value="TreeGrafter"/>
</dbReference>
<gene>
    <name evidence="5" type="ORF">SAMN04488136_111136</name>
</gene>
<name>A0A1G8AUA2_9VIBR</name>
<protein>
    <submittedName>
        <fullName evidence="5">Arginase</fullName>
    </submittedName>
</protein>
<dbReference type="PROSITE" id="PS51409">
    <property type="entry name" value="ARGINASE_2"/>
    <property type="match status" value="1"/>
</dbReference>
<reference evidence="5 6" key="1">
    <citation type="submission" date="2016-10" db="EMBL/GenBank/DDBJ databases">
        <authorList>
            <person name="de Groot N.N."/>
        </authorList>
    </citation>
    <scope>NUCLEOTIDE SEQUENCE [LARGE SCALE GENOMIC DNA]</scope>
    <source>
        <strain evidence="5 6">CGMCC 1.10228</strain>
    </source>
</reference>
<dbReference type="PANTHER" id="PTHR43782">
    <property type="entry name" value="ARGINASE"/>
    <property type="match status" value="1"/>
</dbReference>
<dbReference type="OrthoDB" id="9789727at2"/>
<evidence type="ECO:0000256" key="3">
    <source>
        <dbReference type="ARBA" id="ARBA00023211"/>
    </source>
</evidence>
<dbReference type="STRING" id="861298.SAMN04488136_111136"/>
<organism evidence="5 6">
    <name type="scientific">Vibrio xiamenensis</name>
    <dbReference type="NCBI Taxonomy" id="861298"/>
    <lineage>
        <taxon>Bacteria</taxon>
        <taxon>Pseudomonadati</taxon>
        <taxon>Pseudomonadota</taxon>
        <taxon>Gammaproteobacteria</taxon>
        <taxon>Vibrionales</taxon>
        <taxon>Vibrionaceae</taxon>
        <taxon>Vibrio</taxon>
    </lineage>
</organism>
<evidence type="ECO:0000313" key="6">
    <source>
        <dbReference type="Proteomes" id="UP000198854"/>
    </source>
</evidence>
<keyword evidence="1" id="KW-0479">Metal-binding</keyword>
<evidence type="ECO:0000256" key="1">
    <source>
        <dbReference type="ARBA" id="ARBA00022723"/>
    </source>
</evidence>
<keyword evidence="2" id="KW-0378">Hydrolase</keyword>
<sequence>MSEQSKTLRLHIPQWQGGNHPAYHFGAQLLAWLAPKAKGPVEEVEVAFDQNGNLENENGIVGRSQIIPQLEQARALINKHQPESLVVLGGDCLVDLAPFAYLQQKYQDDLGILWVDAHPDIMTSNEFEHSHASVLRALMGEGDSDLTQFVTTPIKANKVMYAGVNNESEFEANFLAEKQMRVCRPDEIKSQITSIQKWIEEEQIKVLAIHLDLDVISATSFGSLLFNNPHVPANAYEGIAQGQITMDDVVKVIGIASEHTKVVGIGVAEHLPWDSLNLKHMLEKLPLLGE</sequence>
<dbReference type="PANTHER" id="PTHR43782:SF3">
    <property type="entry name" value="ARGINASE"/>
    <property type="match status" value="1"/>
</dbReference>
<evidence type="ECO:0000256" key="4">
    <source>
        <dbReference type="PROSITE-ProRule" id="PRU00742"/>
    </source>
</evidence>
<keyword evidence="3" id="KW-0464">Manganese</keyword>
<dbReference type="CDD" id="cd09999">
    <property type="entry name" value="Arginase-like_1"/>
    <property type="match status" value="1"/>
</dbReference>